<protein>
    <submittedName>
        <fullName evidence="5">Kinase</fullName>
    </submittedName>
</protein>
<proteinExistence type="predicted"/>
<dbReference type="PANTHER" id="PTHR10584:SF166">
    <property type="entry name" value="RIBOKINASE"/>
    <property type="match status" value="1"/>
</dbReference>
<evidence type="ECO:0000256" key="1">
    <source>
        <dbReference type="ARBA" id="ARBA00022679"/>
    </source>
</evidence>
<name>A0A916XUC5_9HYPH</name>
<dbReference type="Gene3D" id="3.40.1190.20">
    <property type="match status" value="1"/>
</dbReference>
<dbReference type="PANTHER" id="PTHR10584">
    <property type="entry name" value="SUGAR KINASE"/>
    <property type="match status" value="1"/>
</dbReference>
<dbReference type="GO" id="GO:0005829">
    <property type="term" value="C:cytosol"/>
    <property type="evidence" value="ECO:0007669"/>
    <property type="project" value="TreeGrafter"/>
</dbReference>
<evidence type="ECO:0000256" key="2">
    <source>
        <dbReference type="ARBA" id="ARBA00022777"/>
    </source>
</evidence>
<keyword evidence="2 5" id="KW-0418">Kinase</keyword>
<organism evidence="5 6">
    <name type="scientific">Aureimonas glaciei</name>
    <dbReference type="NCBI Taxonomy" id="1776957"/>
    <lineage>
        <taxon>Bacteria</taxon>
        <taxon>Pseudomonadati</taxon>
        <taxon>Pseudomonadota</taxon>
        <taxon>Alphaproteobacteria</taxon>
        <taxon>Hyphomicrobiales</taxon>
        <taxon>Aurantimonadaceae</taxon>
        <taxon>Aureimonas</taxon>
    </lineage>
</organism>
<reference evidence="5" key="1">
    <citation type="journal article" date="2014" name="Int. J. Syst. Evol. Microbiol.">
        <title>Complete genome sequence of Corynebacterium casei LMG S-19264T (=DSM 44701T), isolated from a smear-ripened cheese.</title>
        <authorList>
            <consortium name="US DOE Joint Genome Institute (JGI-PGF)"/>
            <person name="Walter F."/>
            <person name="Albersmeier A."/>
            <person name="Kalinowski J."/>
            <person name="Ruckert C."/>
        </authorList>
    </citation>
    <scope>NUCLEOTIDE SEQUENCE</scope>
    <source>
        <strain evidence="5">CGMCC 1.15493</strain>
    </source>
</reference>
<keyword evidence="1" id="KW-0808">Transferase</keyword>
<dbReference type="EMBL" id="BMJJ01000002">
    <property type="protein sequence ID" value="GGD10035.1"/>
    <property type="molecule type" value="Genomic_DNA"/>
</dbReference>
<evidence type="ECO:0000259" key="4">
    <source>
        <dbReference type="Pfam" id="PF00294"/>
    </source>
</evidence>
<gene>
    <name evidence="5" type="ORF">GCM10011335_11180</name>
</gene>
<dbReference type="InterPro" id="IPR011611">
    <property type="entry name" value="PfkB_dom"/>
</dbReference>
<sequence length="330" mass="34901">MRYDVSVIGLYILDILGRPVTRIPERGNVEFIDEIRLTVAGTAGGVVVNTAKLGLKSLAVGAVGDDEKADFVLGAMERLGIDTSAMQRLAGIPTSATILNIRPNGERPALHQRGASDHFDLPESLYDQVFDAPIVHLGGTGLLRRLDGERSVTLLKEAKRRGCTVTFDLIAASAETAGLVLPLLPFIDYFMPSIEEARDMSGCSTVEDCAAFYLDHGAKTCVFTLGGDGAYFADAGGTRLKVPAYAIDVVDTTGCGDAFDAGFITALHHRMNPEDAVRFAQGVAAQVASGLGSDAGVVSYDDTVSKVAAGGRRRPRPVDFRAGPAETGRI</sequence>
<evidence type="ECO:0000313" key="5">
    <source>
        <dbReference type="EMBL" id="GGD10035.1"/>
    </source>
</evidence>
<dbReference type="GO" id="GO:0016301">
    <property type="term" value="F:kinase activity"/>
    <property type="evidence" value="ECO:0007669"/>
    <property type="project" value="UniProtKB-KW"/>
</dbReference>
<dbReference type="InterPro" id="IPR029056">
    <property type="entry name" value="Ribokinase-like"/>
</dbReference>
<evidence type="ECO:0000256" key="3">
    <source>
        <dbReference type="SAM" id="MobiDB-lite"/>
    </source>
</evidence>
<dbReference type="Proteomes" id="UP000613160">
    <property type="component" value="Unassembled WGS sequence"/>
</dbReference>
<accession>A0A916XUC5</accession>
<dbReference type="RefSeq" id="WP_188849580.1">
    <property type="nucleotide sequence ID" value="NZ_BMJJ01000002.1"/>
</dbReference>
<comment type="caution">
    <text evidence="5">The sequence shown here is derived from an EMBL/GenBank/DDBJ whole genome shotgun (WGS) entry which is preliminary data.</text>
</comment>
<feature type="region of interest" description="Disordered" evidence="3">
    <location>
        <begin position="311"/>
        <end position="330"/>
    </location>
</feature>
<evidence type="ECO:0000313" key="6">
    <source>
        <dbReference type="Proteomes" id="UP000613160"/>
    </source>
</evidence>
<dbReference type="Pfam" id="PF00294">
    <property type="entry name" value="PfkB"/>
    <property type="match status" value="1"/>
</dbReference>
<reference evidence="5" key="2">
    <citation type="submission" date="2020-09" db="EMBL/GenBank/DDBJ databases">
        <authorList>
            <person name="Sun Q."/>
            <person name="Zhou Y."/>
        </authorList>
    </citation>
    <scope>NUCLEOTIDE SEQUENCE</scope>
    <source>
        <strain evidence="5">CGMCC 1.15493</strain>
    </source>
</reference>
<feature type="domain" description="Carbohydrate kinase PfkB" evidence="4">
    <location>
        <begin position="6"/>
        <end position="293"/>
    </location>
</feature>
<dbReference type="SUPFAM" id="SSF53613">
    <property type="entry name" value="Ribokinase-like"/>
    <property type="match status" value="1"/>
</dbReference>
<dbReference type="CDD" id="cd01166">
    <property type="entry name" value="KdgK"/>
    <property type="match status" value="1"/>
</dbReference>
<dbReference type="AlphaFoldDB" id="A0A916XUC5"/>
<keyword evidence="6" id="KW-1185">Reference proteome</keyword>